<evidence type="ECO:0000256" key="1">
    <source>
        <dbReference type="ARBA" id="ARBA00004123"/>
    </source>
</evidence>
<keyword evidence="5 9" id="KW-0238">DNA-binding</keyword>
<dbReference type="GO" id="GO:0006355">
    <property type="term" value="P:regulation of DNA-templated transcription"/>
    <property type="evidence" value="ECO:0007669"/>
    <property type="project" value="InterPro"/>
</dbReference>
<evidence type="ECO:0000256" key="2">
    <source>
        <dbReference type="ARBA" id="ARBA00007853"/>
    </source>
</evidence>
<dbReference type="SUPFAM" id="SSF101936">
    <property type="entry name" value="DNA-binding pseudobarrel domain"/>
    <property type="match status" value="1"/>
</dbReference>
<evidence type="ECO:0000259" key="11">
    <source>
        <dbReference type="PROSITE" id="PS51745"/>
    </source>
</evidence>
<evidence type="ECO:0000256" key="6">
    <source>
        <dbReference type="ARBA" id="ARBA00023163"/>
    </source>
</evidence>
<dbReference type="Pfam" id="PF02309">
    <property type="entry name" value="AUX_IAA"/>
    <property type="match status" value="1"/>
</dbReference>
<evidence type="ECO:0000313" key="12">
    <source>
        <dbReference type="Proteomes" id="UP000694853"/>
    </source>
</evidence>
<keyword evidence="12" id="KW-1185">Reference proteome</keyword>
<dbReference type="GO" id="GO:0003677">
    <property type="term" value="F:DNA binding"/>
    <property type="evidence" value="ECO:0007669"/>
    <property type="project" value="UniProtKB-KW"/>
</dbReference>
<keyword evidence="6 9" id="KW-0804">Transcription</keyword>
<dbReference type="InterPro" id="IPR010525">
    <property type="entry name" value="ARF_dom"/>
</dbReference>
<dbReference type="RefSeq" id="XP_027349388.1">
    <property type="nucleotide sequence ID" value="XM_027493587.1"/>
</dbReference>
<dbReference type="Gene3D" id="2.30.30.1040">
    <property type="match status" value="1"/>
</dbReference>
<organism evidence="12 13">
    <name type="scientific">Abrus precatorius</name>
    <name type="common">Indian licorice</name>
    <name type="synonym">Glycine abrus</name>
    <dbReference type="NCBI Taxonomy" id="3816"/>
    <lineage>
        <taxon>Eukaryota</taxon>
        <taxon>Viridiplantae</taxon>
        <taxon>Streptophyta</taxon>
        <taxon>Embryophyta</taxon>
        <taxon>Tracheophyta</taxon>
        <taxon>Spermatophyta</taxon>
        <taxon>Magnoliopsida</taxon>
        <taxon>eudicotyledons</taxon>
        <taxon>Gunneridae</taxon>
        <taxon>Pentapetalae</taxon>
        <taxon>rosids</taxon>
        <taxon>fabids</taxon>
        <taxon>Fabales</taxon>
        <taxon>Fabaceae</taxon>
        <taxon>Papilionoideae</taxon>
        <taxon>50 kb inversion clade</taxon>
        <taxon>NPAAA clade</taxon>
        <taxon>indigoferoid/millettioid clade</taxon>
        <taxon>Abreae</taxon>
        <taxon>Abrus</taxon>
    </lineage>
</organism>
<name>A0A8B8L1G4_ABRPR</name>
<reference evidence="13" key="2">
    <citation type="submission" date="2025-08" db="UniProtKB">
        <authorList>
            <consortium name="RefSeq"/>
        </authorList>
    </citation>
    <scope>IDENTIFICATION</scope>
    <source>
        <tissue evidence="13">Young leaves</tissue>
    </source>
</reference>
<evidence type="ECO:0000313" key="13">
    <source>
        <dbReference type="RefSeq" id="XP_027349388.1"/>
    </source>
</evidence>
<dbReference type="Pfam" id="PF02362">
    <property type="entry name" value="B3"/>
    <property type="match status" value="1"/>
</dbReference>
<dbReference type="GO" id="GO:0005634">
    <property type="term" value="C:nucleus"/>
    <property type="evidence" value="ECO:0007669"/>
    <property type="project" value="UniProtKB-SubCell"/>
</dbReference>
<dbReference type="KEGG" id="aprc:113860990"/>
<evidence type="ECO:0000256" key="4">
    <source>
        <dbReference type="ARBA" id="ARBA00023015"/>
    </source>
</evidence>
<proteinExistence type="inferred from homology"/>
<reference evidence="12" key="1">
    <citation type="journal article" date="2019" name="Toxins">
        <title>Detection of Abrin-Like and Prepropulchellin-Like Toxin Genes and Transcripts Using Whole Genome Sequencing and Full-Length Transcript Sequencing of Abrus precatorius.</title>
        <authorList>
            <person name="Hovde B.T."/>
            <person name="Daligault H.E."/>
            <person name="Hanschen E.R."/>
            <person name="Kunde Y.A."/>
            <person name="Johnson M.B."/>
            <person name="Starkenburg S.R."/>
            <person name="Johnson S.L."/>
        </authorList>
    </citation>
    <scope>NUCLEOTIDE SEQUENCE [LARGE SCALE GENOMIC DNA]</scope>
</reference>
<sequence length="654" mass="72894">MRRKRDMDAAAIDALCHEQGANDDLYGALWRACAGASVYVPSIGEKVLYFPQGHLEQVAAFAQHQQDGHMEIPVFDLPSKILCKVIGVQLKAEPYTDEVFAQVTLLPQLKQDDFNLDEEDNIQTSRRNSIYSFCKILTPSDTSTHGGFSIPKRHADDCFRPLDMTHPTPTQDLVAKDLHGFEWHFRHIYRGQPKRHLLTSGWSTFVNSKKLVAGDSCIFVSGENGEIRIGIRRAMKHHSNVSTSSSLISGHSMQLGILTSASHAVNSGSMFTVYFRPWTNPYEFIIPLQNYMKSIALNYSIGMRVQMLYEVEESARSRYAGTIIAIEDIDKIRWPGSEWRCFKVQWDAVLDACLRPERVCPWWIDPLESVNEKRIPIFPIPNKTHVLNPRPLPGLSGVAVEDIIQNSAQLASQRVDRDLQGQDYIGACSSQPIRCSQFGKNQLPIPMQDPLHHSLGSSMSSPYEDLSTSSTILNSTGFDSQGCHSSESKDENDVPFGQPGSYSRYKLFGVSLIDNQPELPSPQFAALSKTSSPLSSHPTCVTSGKTCKKCRFVSRSCTKVLKLGTALGRAVDLSRFPGYDELISELDSMFDFGGSLINGSSGWQVTCIDDDGDMMLLGDYPWQDFQSMVQKMIICPKDGINNLNPSSSTDPRNL</sequence>
<dbReference type="InterPro" id="IPR003340">
    <property type="entry name" value="B3_DNA-bd"/>
</dbReference>
<dbReference type="Pfam" id="PF06507">
    <property type="entry name" value="ARF_AD"/>
    <property type="match status" value="1"/>
</dbReference>
<evidence type="ECO:0000259" key="10">
    <source>
        <dbReference type="PROSITE" id="PS50863"/>
    </source>
</evidence>
<keyword evidence="7 9" id="KW-0539">Nucleus</keyword>
<dbReference type="AlphaFoldDB" id="A0A8B8L1G4"/>
<feature type="domain" description="PB1" evidence="11">
    <location>
        <begin position="555"/>
        <end position="638"/>
    </location>
</feature>
<dbReference type="SUPFAM" id="SSF54277">
    <property type="entry name" value="CAD &amp; PB1 domains"/>
    <property type="match status" value="1"/>
</dbReference>
<evidence type="ECO:0000256" key="3">
    <source>
        <dbReference type="ARBA" id="ARBA00011726"/>
    </source>
</evidence>
<dbReference type="GO" id="GO:0009734">
    <property type="term" value="P:auxin-activated signaling pathway"/>
    <property type="evidence" value="ECO:0007669"/>
    <property type="project" value="UniProtKB-KW"/>
</dbReference>
<gene>
    <name evidence="13" type="primary">LOC113860990</name>
</gene>
<evidence type="ECO:0000256" key="8">
    <source>
        <dbReference type="ARBA" id="ARBA00023294"/>
    </source>
</evidence>
<feature type="domain" description="TF-B3" evidence="10">
    <location>
        <begin position="133"/>
        <end position="235"/>
    </location>
</feature>
<keyword evidence="8 9" id="KW-0927">Auxin signaling pathway</keyword>
<dbReference type="PANTHER" id="PTHR31384:SF25">
    <property type="entry name" value="AUXIN RESPONSE FACTOR"/>
    <property type="match status" value="1"/>
</dbReference>
<dbReference type="PROSITE" id="PS51745">
    <property type="entry name" value="PB1"/>
    <property type="match status" value="1"/>
</dbReference>
<dbReference type="PROSITE" id="PS50863">
    <property type="entry name" value="B3"/>
    <property type="match status" value="1"/>
</dbReference>
<dbReference type="PANTHER" id="PTHR31384">
    <property type="entry name" value="AUXIN RESPONSE FACTOR 4-RELATED"/>
    <property type="match status" value="1"/>
</dbReference>
<evidence type="ECO:0000256" key="7">
    <source>
        <dbReference type="ARBA" id="ARBA00023242"/>
    </source>
</evidence>
<comment type="similarity">
    <text evidence="2 9">Belongs to the ARF family.</text>
</comment>
<dbReference type="FunFam" id="2.40.330.10:FF:000001">
    <property type="entry name" value="Auxin response factor"/>
    <property type="match status" value="1"/>
</dbReference>
<protein>
    <recommendedName>
        <fullName evidence="9">Auxin response factor</fullName>
    </recommendedName>
</protein>
<comment type="subunit">
    <text evidence="3 9">Homodimers and heterodimers.</text>
</comment>
<dbReference type="InterPro" id="IPR015300">
    <property type="entry name" value="DNA-bd_pseudobarrel_sf"/>
</dbReference>
<dbReference type="OrthoDB" id="1668982at2759"/>
<dbReference type="GeneID" id="113860990"/>
<dbReference type="FunFam" id="2.30.30.1040:FF:000001">
    <property type="entry name" value="Auxin response factor"/>
    <property type="match status" value="1"/>
</dbReference>
<dbReference type="InterPro" id="IPR044835">
    <property type="entry name" value="ARF_plant"/>
</dbReference>
<dbReference type="Proteomes" id="UP000694853">
    <property type="component" value="Unplaced"/>
</dbReference>
<dbReference type="Gene3D" id="2.40.330.10">
    <property type="entry name" value="DNA-binding pseudobarrel domain"/>
    <property type="match status" value="1"/>
</dbReference>
<dbReference type="InterPro" id="IPR053793">
    <property type="entry name" value="PB1-like"/>
</dbReference>
<comment type="function">
    <text evidence="9">Auxin response factors (ARFs) are transcriptional factors that bind specifically to the DNA sequence 5'-TGTCTC-3' found in the auxin-responsive promoter elements (AuxREs).</text>
</comment>
<dbReference type="CDD" id="cd10017">
    <property type="entry name" value="B3_DNA"/>
    <property type="match status" value="1"/>
</dbReference>
<comment type="subcellular location">
    <subcellularLocation>
        <location evidence="1 9">Nucleus</location>
    </subcellularLocation>
</comment>
<dbReference type="InterPro" id="IPR033389">
    <property type="entry name" value="AUX/IAA_dom"/>
</dbReference>
<evidence type="ECO:0000256" key="9">
    <source>
        <dbReference type="RuleBase" id="RU004561"/>
    </source>
</evidence>
<evidence type="ECO:0000256" key="5">
    <source>
        <dbReference type="ARBA" id="ARBA00023125"/>
    </source>
</evidence>
<dbReference type="SMART" id="SM01019">
    <property type="entry name" value="B3"/>
    <property type="match status" value="1"/>
</dbReference>
<keyword evidence="4 9" id="KW-0805">Transcription regulation</keyword>
<accession>A0A8B8L1G4</accession>
<dbReference type="Gene3D" id="3.10.20.90">
    <property type="entry name" value="Phosphatidylinositol 3-kinase Catalytic Subunit, Chain A, domain 1"/>
    <property type="match status" value="1"/>
</dbReference>